<proteinExistence type="predicted"/>
<sequence length="76" mass="8741">MKISSRSGSGTRCGHCQSPADESDVPEEQTERTAHLSDRMLYDMPSFDPLYDYPTMDLNGRCFHTAVGIKWWDLWL</sequence>
<keyword evidence="4" id="KW-1185">Reference proteome</keyword>
<evidence type="ECO:0000313" key="3">
    <source>
        <dbReference type="EnsemblMetazoa" id="ASIC010947-PA"/>
    </source>
</evidence>
<reference evidence="3" key="2">
    <citation type="submission" date="2020-05" db="UniProtKB">
        <authorList>
            <consortium name="EnsemblMetazoa"/>
        </authorList>
    </citation>
    <scope>IDENTIFICATION</scope>
</reference>
<dbReference type="EMBL" id="KE525236">
    <property type="protein sequence ID" value="KFB43173.1"/>
    <property type="molecule type" value="Genomic_DNA"/>
</dbReference>
<dbReference type="Proteomes" id="UP000030765">
    <property type="component" value="Unassembled WGS sequence"/>
</dbReference>
<accession>A0A084VYX9</accession>
<organism evidence="2">
    <name type="scientific">Anopheles sinensis</name>
    <name type="common">Mosquito</name>
    <dbReference type="NCBI Taxonomy" id="74873"/>
    <lineage>
        <taxon>Eukaryota</taxon>
        <taxon>Metazoa</taxon>
        <taxon>Ecdysozoa</taxon>
        <taxon>Arthropoda</taxon>
        <taxon>Hexapoda</taxon>
        <taxon>Insecta</taxon>
        <taxon>Pterygota</taxon>
        <taxon>Neoptera</taxon>
        <taxon>Endopterygota</taxon>
        <taxon>Diptera</taxon>
        <taxon>Nematocera</taxon>
        <taxon>Culicoidea</taxon>
        <taxon>Culicidae</taxon>
        <taxon>Anophelinae</taxon>
        <taxon>Anopheles</taxon>
    </lineage>
</organism>
<dbReference type="EMBL" id="ATLV01018543">
    <property type="status" value="NOT_ANNOTATED_CDS"/>
    <property type="molecule type" value="Genomic_DNA"/>
</dbReference>
<dbReference type="EnsemblMetazoa" id="ASIC010947-RA">
    <property type="protein sequence ID" value="ASIC010947-PA"/>
    <property type="gene ID" value="ASIC010947"/>
</dbReference>
<dbReference type="VEuPathDB" id="VectorBase:ASIC010947"/>
<evidence type="ECO:0000313" key="4">
    <source>
        <dbReference type="Proteomes" id="UP000030765"/>
    </source>
</evidence>
<name>A0A084VYX9_ANOSI</name>
<dbReference type="AlphaFoldDB" id="A0A084VYX9"/>
<evidence type="ECO:0000313" key="2">
    <source>
        <dbReference type="EMBL" id="KFB43173.1"/>
    </source>
</evidence>
<feature type="compositionally biased region" description="Polar residues" evidence="1">
    <location>
        <begin position="1"/>
        <end position="10"/>
    </location>
</feature>
<gene>
    <name evidence="2" type="ORF">ZHAS_00010947</name>
</gene>
<feature type="region of interest" description="Disordered" evidence="1">
    <location>
        <begin position="1"/>
        <end position="34"/>
    </location>
</feature>
<protein>
    <submittedName>
        <fullName evidence="2 3">Uncharacterized protein</fullName>
    </submittedName>
</protein>
<evidence type="ECO:0000256" key="1">
    <source>
        <dbReference type="SAM" id="MobiDB-lite"/>
    </source>
</evidence>
<reference evidence="2 4" key="1">
    <citation type="journal article" date="2014" name="BMC Genomics">
        <title>Genome sequence of Anopheles sinensis provides insight into genetics basis of mosquito competence for malaria parasites.</title>
        <authorList>
            <person name="Zhou D."/>
            <person name="Zhang D."/>
            <person name="Ding G."/>
            <person name="Shi L."/>
            <person name="Hou Q."/>
            <person name="Ye Y."/>
            <person name="Xu Y."/>
            <person name="Zhou H."/>
            <person name="Xiong C."/>
            <person name="Li S."/>
            <person name="Yu J."/>
            <person name="Hong S."/>
            <person name="Yu X."/>
            <person name="Zou P."/>
            <person name="Chen C."/>
            <person name="Chang X."/>
            <person name="Wang W."/>
            <person name="Lv Y."/>
            <person name="Sun Y."/>
            <person name="Ma L."/>
            <person name="Shen B."/>
            <person name="Zhu C."/>
        </authorList>
    </citation>
    <scope>NUCLEOTIDE SEQUENCE [LARGE SCALE GENOMIC DNA]</scope>
</reference>